<name>A0A0E9VB06_ANGAN</name>
<organism evidence="1">
    <name type="scientific">Anguilla anguilla</name>
    <name type="common">European freshwater eel</name>
    <name type="synonym">Muraena anguilla</name>
    <dbReference type="NCBI Taxonomy" id="7936"/>
    <lineage>
        <taxon>Eukaryota</taxon>
        <taxon>Metazoa</taxon>
        <taxon>Chordata</taxon>
        <taxon>Craniata</taxon>
        <taxon>Vertebrata</taxon>
        <taxon>Euteleostomi</taxon>
        <taxon>Actinopterygii</taxon>
        <taxon>Neopterygii</taxon>
        <taxon>Teleostei</taxon>
        <taxon>Anguilliformes</taxon>
        <taxon>Anguillidae</taxon>
        <taxon>Anguilla</taxon>
    </lineage>
</organism>
<proteinExistence type="predicted"/>
<reference evidence="1" key="2">
    <citation type="journal article" date="2015" name="Fish Shellfish Immunol.">
        <title>Early steps in the European eel (Anguilla anguilla)-Vibrio vulnificus interaction in the gills: Role of the RtxA13 toxin.</title>
        <authorList>
            <person name="Callol A."/>
            <person name="Pajuelo D."/>
            <person name="Ebbesson L."/>
            <person name="Teles M."/>
            <person name="MacKenzie S."/>
            <person name="Amaro C."/>
        </authorList>
    </citation>
    <scope>NUCLEOTIDE SEQUENCE</scope>
</reference>
<evidence type="ECO:0000313" key="1">
    <source>
        <dbReference type="EMBL" id="JAH74665.1"/>
    </source>
</evidence>
<protein>
    <submittedName>
        <fullName evidence="1">Uncharacterized protein</fullName>
    </submittedName>
</protein>
<reference evidence="1" key="1">
    <citation type="submission" date="2014-11" db="EMBL/GenBank/DDBJ databases">
        <authorList>
            <person name="Amaro Gonzalez C."/>
        </authorList>
    </citation>
    <scope>NUCLEOTIDE SEQUENCE</scope>
</reference>
<dbReference type="EMBL" id="GBXM01033912">
    <property type="protein sequence ID" value="JAH74665.1"/>
    <property type="molecule type" value="Transcribed_RNA"/>
</dbReference>
<accession>A0A0E9VB06</accession>
<dbReference type="AlphaFoldDB" id="A0A0E9VB06"/>
<sequence>MWFWPIMRYASEKFKQTYLQDHTVFNNIHQVFTTNYWGE</sequence>